<organism evidence="3 5">
    <name type="scientific">Parascaris univalens</name>
    <name type="common">Nematode worm</name>
    <dbReference type="NCBI Taxonomy" id="6257"/>
    <lineage>
        <taxon>Eukaryota</taxon>
        <taxon>Metazoa</taxon>
        <taxon>Ecdysozoa</taxon>
        <taxon>Nematoda</taxon>
        <taxon>Chromadorea</taxon>
        <taxon>Rhabditida</taxon>
        <taxon>Spirurina</taxon>
        <taxon>Ascaridomorpha</taxon>
        <taxon>Ascaridoidea</taxon>
        <taxon>Ascarididae</taxon>
        <taxon>Parascaris</taxon>
    </lineage>
</organism>
<feature type="region of interest" description="Disordered" evidence="1">
    <location>
        <begin position="48"/>
        <end position="69"/>
    </location>
</feature>
<feature type="transmembrane region" description="Helical" evidence="2">
    <location>
        <begin position="85"/>
        <end position="108"/>
    </location>
</feature>
<dbReference type="AlphaFoldDB" id="A0A914ZV63"/>
<keyword evidence="2" id="KW-0812">Transmembrane</keyword>
<evidence type="ECO:0000256" key="1">
    <source>
        <dbReference type="SAM" id="MobiDB-lite"/>
    </source>
</evidence>
<evidence type="ECO:0000256" key="2">
    <source>
        <dbReference type="SAM" id="Phobius"/>
    </source>
</evidence>
<protein>
    <submittedName>
        <fullName evidence="4 5">Transmembrane protein</fullName>
    </submittedName>
</protein>
<proteinExistence type="predicted"/>
<name>A0A914ZV63_PARUN</name>
<reference evidence="4 5" key="1">
    <citation type="submission" date="2022-11" db="UniProtKB">
        <authorList>
            <consortium name="WormBaseParasite"/>
        </authorList>
    </citation>
    <scope>IDENTIFICATION</scope>
</reference>
<evidence type="ECO:0000313" key="4">
    <source>
        <dbReference type="WBParaSite" id="PgB23_g019_t01"/>
    </source>
</evidence>
<keyword evidence="2" id="KW-0472">Membrane</keyword>
<dbReference type="Proteomes" id="UP000887569">
    <property type="component" value="Unplaced"/>
</dbReference>
<keyword evidence="2" id="KW-1133">Transmembrane helix</keyword>
<evidence type="ECO:0000313" key="5">
    <source>
        <dbReference type="WBParaSite" id="PgB23_g019_t02"/>
    </source>
</evidence>
<keyword evidence="3" id="KW-1185">Reference proteome</keyword>
<evidence type="ECO:0000313" key="3">
    <source>
        <dbReference type="Proteomes" id="UP000887569"/>
    </source>
</evidence>
<accession>A0A914ZV63</accession>
<sequence>MWHYEMGMKAIADEVGRLTATVIANVTGDVLIATAANNDTDADNITTADVSTSRSSTVPTTPLSPTIPSSSEVTSSPFIPIRSSFHMMAIFTTALFIAGTLLIIKVVLSHNKKRRSLMASGSARWRLSASATSAQGGRMAGGGVTYSPMSTDGTTVNSMDIPLPESRVDWERQFFDEDVYNQPVWDPSSRTRPRLNLESDPQIR</sequence>
<dbReference type="WBParaSite" id="PgB23_g019_t02">
    <property type="protein sequence ID" value="PgB23_g019_t02"/>
    <property type="gene ID" value="PgB23_g019"/>
</dbReference>
<dbReference type="WBParaSite" id="PgB23_g019_t01">
    <property type="protein sequence ID" value="PgB23_g019_t01"/>
    <property type="gene ID" value="PgB23_g019"/>
</dbReference>